<dbReference type="PRINTS" id="PR00947">
    <property type="entry name" value="CUTICLE"/>
</dbReference>
<dbReference type="GO" id="GO:0008010">
    <property type="term" value="F:structural constituent of chitin-based larval cuticle"/>
    <property type="evidence" value="ECO:0007669"/>
    <property type="project" value="TreeGrafter"/>
</dbReference>
<dbReference type="AlphaFoldDB" id="A0A6J0BZ56"/>
<feature type="signal peptide" evidence="4">
    <location>
        <begin position="1"/>
        <end position="16"/>
    </location>
</feature>
<dbReference type="Proteomes" id="UP000829291">
    <property type="component" value="Chromosome 1"/>
</dbReference>
<keyword evidence="5" id="KW-1185">Reference proteome</keyword>
<evidence type="ECO:0000256" key="1">
    <source>
        <dbReference type="ARBA" id="ARBA00022460"/>
    </source>
</evidence>
<evidence type="ECO:0000313" key="6">
    <source>
        <dbReference type="RefSeq" id="XP_015520261.1"/>
    </source>
</evidence>
<dbReference type="KEGG" id="nlo:107224637"/>
<feature type="region of interest" description="Disordered" evidence="3">
    <location>
        <begin position="62"/>
        <end position="82"/>
    </location>
</feature>
<dbReference type="InterPro" id="IPR050468">
    <property type="entry name" value="Cuticle_Struct_Prot"/>
</dbReference>
<feature type="chain" id="PRO_5026999137" evidence="4">
    <location>
        <begin position="17"/>
        <end position="148"/>
    </location>
</feature>
<dbReference type="PROSITE" id="PS51155">
    <property type="entry name" value="CHIT_BIND_RR_2"/>
    <property type="match status" value="1"/>
</dbReference>
<dbReference type="RefSeq" id="XP_015520261.1">
    <property type="nucleotide sequence ID" value="XM_015664775.2"/>
</dbReference>
<dbReference type="PROSITE" id="PS00233">
    <property type="entry name" value="CHIT_BIND_RR_1"/>
    <property type="match status" value="1"/>
</dbReference>
<evidence type="ECO:0000313" key="5">
    <source>
        <dbReference type="Proteomes" id="UP000829291"/>
    </source>
</evidence>
<gene>
    <name evidence="6" type="primary">LOC107224637</name>
</gene>
<evidence type="ECO:0000256" key="3">
    <source>
        <dbReference type="SAM" id="MobiDB-lite"/>
    </source>
</evidence>
<keyword evidence="1 2" id="KW-0193">Cuticle</keyword>
<accession>A0A6J0BZ56</accession>
<organism evidence="6">
    <name type="scientific">Neodiprion lecontei</name>
    <name type="common">Redheaded pine sawfly</name>
    <dbReference type="NCBI Taxonomy" id="441921"/>
    <lineage>
        <taxon>Eukaryota</taxon>
        <taxon>Metazoa</taxon>
        <taxon>Ecdysozoa</taxon>
        <taxon>Arthropoda</taxon>
        <taxon>Hexapoda</taxon>
        <taxon>Insecta</taxon>
        <taxon>Pterygota</taxon>
        <taxon>Neoptera</taxon>
        <taxon>Endopterygota</taxon>
        <taxon>Hymenoptera</taxon>
        <taxon>Tenthredinoidea</taxon>
        <taxon>Diprionidae</taxon>
        <taxon>Diprioninae</taxon>
        <taxon>Neodiprion</taxon>
    </lineage>
</organism>
<name>A0A6J0BZ56_NEOLC</name>
<dbReference type="Pfam" id="PF00379">
    <property type="entry name" value="Chitin_bind_4"/>
    <property type="match status" value="1"/>
</dbReference>
<reference evidence="6" key="1">
    <citation type="submission" date="2025-08" db="UniProtKB">
        <authorList>
            <consortium name="RefSeq"/>
        </authorList>
    </citation>
    <scope>IDENTIFICATION</scope>
    <source>
        <tissue evidence="6">Thorax and Abdomen</tissue>
    </source>
</reference>
<dbReference type="InParanoid" id="A0A6J0BZ56"/>
<dbReference type="GO" id="GO:0062129">
    <property type="term" value="C:chitin-based extracellular matrix"/>
    <property type="evidence" value="ECO:0007669"/>
    <property type="project" value="TreeGrafter"/>
</dbReference>
<sequence length="148" mass="15861">MKFFICALALVASAYAAPQAYTNQAQYVSKEGSARIVSLDSEQNPDGSYSYKYETENGIAAAETSVPKPAGPNGEPAPSVQGVYRYTAPDGTPVEITYVADENGYNARGNAIPVAPEIPEAILKSLAWNEAHPAEDETYKPNPVYGRQ</sequence>
<proteinExistence type="predicted"/>
<evidence type="ECO:0000256" key="4">
    <source>
        <dbReference type="SAM" id="SignalP"/>
    </source>
</evidence>
<protein>
    <submittedName>
        <fullName evidence="6">Endocuticle structural glycoprotein SgAbd-1</fullName>
    </submittedName>
</protein>
<dbReference type="PANTHER" id="PTHR10380:SF237">
    <property type="entry name" value="CUTICULAR PROTEIN 65AU, ISOFORM A-RELATED"/>
    <property type="match status" value="1"/>
</dbReference>
<dbReference type="PANTHER" id="PTHR10380">
    <property type="entry name" value="CUTICLE PROTEIN"/>
    <property type="match status" value="1"/>
</dbReference>
<keyword evidence="4" id="KW-0732">Signal</keyword>
<dbReference type="OrthoDB" id="6493579at2759"/>
<dbReference type="InterPro" id="IPR031311">
    <property type="entry name" value="CHIT_BIND_RR_consensus"/>
</dbReference>
<evidence type="ECO:0000256" key="2">
    <source>
        <dbReference type="PROSITE-ProRule" id="PRU00497"/>
    </source>
</evidence>
<dbReference type="InterPro" id="IPR000618">
    <property type="entry name" value="Insect_cuticle"/>
</dbReference>
<dbReference type="GeneID" id="107224637"/>